<feature type="transmembrane region" description="Helical" evidence="6">
    <location>
        <begin position="320"/>
        <end position="341"/>
    </location>
</feature>
<dbReference type="Ensembl" id="ENSCCET00000025792.1">
    <property type="protein sequence ID" value="ENSCCEP00000016710.1"/>
    <property type="gene ID" value="ENSCCEG00000015584.1"/>
</dbReference>
<evidence type="ECO:0000256" key="2">
    <source>
        <dbReference type="ARBA" id="ARBA00022692"/>
    </source>
</evidence>
<evidence type="ECO:0000256" key="6">
    <source>
        <dbReference type="SAM" id="Phobius"/>
    </source>
</evidence>
<reference evidence="7" key="2">
    <citation type="submission" date="2025-09" db="UniProtKB">
        <authorList>
            <consortium name="Ensembl"/>
        </authorList>
    </citation>
    <scope>IDENTIFICATION</scope>
</reference>
<sequence>GAGPPRARTGRAGRREVRGRWLPLRSCGSGGRGKCRVPGAGGERGETVPSAFRACPAQGEPEDQPFLDGTTPRVKKSVALPARRPSPCAPETADRVQYVLSVLQFTYPTLFQGWQTLVGGLLLHISWKLGWVEINLCSRSEILSWLPASVLFVGTIYAGSRALSRLPIPVFLIVHNAAEVISCGFQKFVQKEQISHLKVCSVLFLLAAAVCLPLCDTQFDPNGYSWALIHLICVGAYKVFHKLWKPGSLSDLDQQYINYVFSVVLLASASHPAGDLFSALDFPFLYFYRFHSSCCASGLLGFFLMLHTVKLKSSTTSGQYAAWSFLAKVITAGLSPFFFVMTANVLTISCPFTAAGRREAHFSRRDEGEGEDDADNNADDDYDDDGEWVVIALVLLSSPFSSRDVTMDNCGDDLSSPLVSAVNSFSREAEWAWVGAQSGLIPACN</sequence>
<dbReference type="AlphaFoldDB" id="A0A8C0ZFD8"/>
<protein>
    <submittedName>
        <fullName evidence="7">Transmembrane protein 241</fullName>
    </submittedName>
</protein>
<feature type="region of interest" description="Disordered" evidence="5">
    <location>
        <begin position="28"/>
        <end position="47"/>
    </location>
</feature>
<proteinExistence type="predicted"/>
<evidence type="ECO:0000256" key="4">
    <source>
        <dbReference type="ARBA" id="ARBA00023136"/>
    </source>
</evidence>
<dbReference type="Proteomes" id="UP000694410">
    <property type="component" value="Unplaced"/>
</dbReference>
<feature type="compositionally biased region" description="Acidic residues" evidence="5">
    <location>
        <begin position="368"/>
        <end position="380"/>
    </location>
</feature>
<dbReference type="PANTHER" id="PTHR11132">
    <property type="entry name" value="SOLUTE CARRIER FAMILY 35"/>
    <property type="match status" value="1"/>
</dbReference>
<organism evidence="7 8">
    <name type="scientific">Cyanistes caeruleus</name>
    <name type="common">Eurasian blue tit</name>
    <name type="synonym">Parus caeruleus</name>
    <dbReference type="NCBI Taxonomy" id="156563"/>
    <lineage>
        <taxon>Eukaryota</taxon>
        <taxon>Metazoa</taxon>
        <taxon>Chordata</taxon>
        <taxon>Craniata</taxon>
        <taxon>Vertebrata</taxon>
        <taxon>Euteleostomi</taxon>
        <taxon>Archelosauria</taxon>
        <taxon>Archosauria</taxon>
        <taxon>Dinosauria</taxon>
        <taxon>Saurischia</taxon>
        <taxon>Theropoda</taxon>
        <taxon>Coelurosauria</taxon>
        <taxon>Aves</taxon>
        <taxon>Neognathae</taxon>
        <taxon>Neoaves</taxon>
        <taxon>Telluraves</taxon>
        <taxon>Australaves</taxon>
        <taxon>Passeriformes</taxon>
        <taxon>Paridae</taxon>
        <taxon>Cyanistes</taxon>
    </lineage>
</organism>
<reference evidence="7" key="1">
    <citation type="submission" date="2025-08" db="UniProtKB">
        <authorList>
            <consortium name="Ensembl"/>
        </authorList>
    </citation>
    <scope>IDENTIFICATION</scope>
</reference>
<gene>
    <name evidence="7" type="primary">TMEM241</name>
</gene>
<feature type="region of interest" description="Disordered" evidence="5">
    <location>
        <begin position="361"/>
        <end position="380"/>
    </location>
</feature>
<evidence type="ECO:0000256" key="3">
    <source>
        <dbReference type="ARBA" id="ARBA00022989"/>
    </source>
</evidence>
<dbReference type="GO" id="GO:0016020">
    <property type="term" value="C:membrane"/>
    <property type="evidence" value="ECO:0007669"/>
    <property type="project" value="UniProtKB-SubCell"/>
</dbReference>
<evidence type="ECO:0000313" key="8">
    <source>
        <dbReference type="Proteomes" id="UP000694410"/>
    </source>
</evidence>
<evidence type="ECO:0000256" key="5">
    <source>
        <dbReference type="SAM" id="MobiDB-lite"/>
    </source>
</evidence>
<feature type="transmembrane region" description="Helical" evidence="6">
    <location>
        <begin position="286"/>
        <end position="308"/>
    </location>
</feature>
<keyword evidence="2 6" id="KW-0812">Transmembrane</keyword>
<keyword evidence="4 6" id="KW-0472">Membrane</keyword>
<evidence type="ECO:0000256" key="1">
    <source>
        <dbReference type="ARBA" id="ARBA00004141"/>
    </source>
</evidence>
<evidence type="ECO:0000313" key="7">
    <source>
        <dbReference type="Ensembl" id="ENSCCEP00000016710.1"/>
    </source>
</evidence>
<keyword evidence="8" id="KW-1185">Reference proteome</keyword>
<comment type="subcellular location">
    <subcellularLocation>
        <location evidence="1">Membrane</location>
        <topology evidence="1">Multi-pass membrane protein</topology>
    </subcellularLocation>
</comment>
<keyword evidence="3 6" id="KW-1133">Transmembrane helix</keyword>
<name>A0A8C0ZFD8_CYACU</name>
<dbReference type="InterPro" id="IPR050186">
    <property type="entry name" value="TPT_transporter"/>
</dbReference>
<accession>A0A8C0ZFD8</accession>